<feature type="compositionally biased region" description="Acidic residues" evidence="1">
    <location>
        <begin position="33"/>
        <end position="47"/>
    </location>
</feature>
<keyword evidence="3" id="KW-1185">Reference proteome</keyword>
<dbReference type="EMBL" id="LSRX01000358">
    <property type="protein sequence ID" value="OLP99531.1"/>
    <property type="molecule type" value="Genomic_DNA"/>
</dbReference>
<dbReference type="AlphaFoldDB" id="A0A1Q9DWJ8"/>
<proteinExistence type="predicted"/>
<protein>
    <submittedName>
        <fullName evidence="2">Uncharacterized protein</fullName>
    </submittedName>
</protein>
<organism evidence="2 3">
    <name type="scientific">Symbiodinium microadriaticum</name>
    <name type="common">Dinoflagellate</name>
    <name type="synonym">Zooxanthella microadriatica</name>
    <dbReference type="NCBI Taxonomy" id="2951"/>
    <lineage>
        <taxon>Eukaryota</taxon>
        <taxon>Sar</taxon>
        <taxon>Alveolata</taxon>
        <taxon>Dinophyceae</taxon>
        <taxon>Suessiales</taxon>
        <taxon>Symbiodiniaceae</taxon>
        <taxon>Symbiodinium</taxon>
    </lineage>
</organism>
<evidence type="ECO:0000256" key="1">
    <source>
        <dbReference type="SAM" id="MobiDB-lite"/>
    </source>
</evidence>
<comment type="caution">
    <text evidence="2">The sequence shown here is derived from an EMBL/GenBank/DDBJ whole genome shotgun (WGS) entry which is preliminary data.</text>
</comment>
<evidence type="ECO:0000313" key="3">
    <source>
        <dbReference type="Proteomes" id="UP000186817"/>
    </source>
</evidence>
<sequence length="383" mass="42516">MDYSPSPPHSRDGGVIDSSMDSSSCRFSPSDDIHDDDDMGPPPDDEGDGRRPTDTSLLRPRWRVDLFADTQAPPGHNYGPHFDHGMDSGLVPPRPDLAPSTPMSDRLADDLASSSGRSRSHRGSHPSDADSELDKLTTELGKMFACAIRKEAANHCSKRTWESDACEWETAVAKYGPDVEYVQANLILGIKHYELDQSQHRFKARIVALGDNVRDIYGRLVEEDQLHGRPITLEGSEEVLSRDHADVATFLVKQDAHIDTLTRKYMDEMSATALSAPDAEVTAMAEGLKRHGIYAQDLFEFLLGYRIPLDIMTDSATGIAAIDDAYGVLQYMKRTQGVPLSWFPDNNIKKTSNDDNLADVMTKALEKNKFQHFSRLLGVYPHG</sequence>
<feature type="region of interest" description="Disordered" evidence="1">
    <location>
        <begin position="1"/>
        <end position="133"/>
    </location>
</feature>
<name>A0A1Q9DWJ8_SYMMI</name>
<accession>A0A1Q9DWJ8</accession>
<evidence type="ECO:0000313" key="2">
    <source>
        <dbReference type="EMBL" id="OLP99531.1"/>
    </source>
</evidence>
<reference evidence="2 3" key="1">
    <citation type="submission" date="2016-02" db="EMBL/GenBank/DDBJ databases">
        <title>Genome analysis of coral dinoflagellate symbionts highlights evolutionary adaptations to a symbiotic lifestyle.</title>
        <authorList>
            <person name="Aranda M."/>
            <person name="Li Y."/>
            <person name="Liew Y.J."/>
            <person name="Baumgarten S."/>
            <person name="Simakov O."/>
            <person name="Wilson M."/>
            <person name="Piel J."/>
            <person name="Ashoor H."/>
            <person name="Bougouffa S."/>
            <person name="Bajic V.B."/>
            <person name="Ryu T."/>
            <person name="Ravasi T."/>
            <person name="Bayer T."/>
            <person name="Micklem G."/>
            <person name="Kim H."/>
            <person name="Bhak J."/>
            <person name="Lajeunesse T.C."/>
            <person name="Voolstra C.R."/>
        </authorList>
    </citation>
    <scope>NUCLEOTIDE SEQUENCE [LARGE SCALE GENOMIC DNA]</scope>
    <source>
        <strain evidence="2 3">CCMP2467</strain>
    </source>
</reference>
<dbReference type="OrthoDB" id="407389at2759"/>
<dbReference type="Proteomes" id="UP000186817">
    <property type="component" value="Unassembled WGS sequence"/>
</dbReference>
<feature type="compositionally biased region" description="Low complexity" evidence="1">
    <location>
        <begin position="17"/>
        <end position="30"/>
    </location>
</feature>
<gene>
    <name evidence="2" type="ORF">AK812_SmicGene17908</name>
</gene>